<dbReference type="Ensembl" id="ENSCINT00000025225.2">
    <property type="protein sequence ID" value="ENSCINP00000024979.2"/>
    <property type="gene ID" value="ENSCING00000013652.2"/>
</dbReference>
<protein>
    <submittedName>
        <fullName evidence="3">Glioma pathogenesis-related protein 1-like</fullName>
    </submittedName>
</protein>
<keyword evidence="1" id="KW-0732">Signal</keyword>
<dbReference type="InParanoid" id="F6UBE7"/>
<proteinExistence type="predicted"/>
<keyword evidence="4" id="KW-1185">Reference proteome</keyword>
<feature type="chain" id="PRO_5014090138" evidence="1">
    <location>
        <begin position="25"/>
        <end position="336"/>
    </location>
</feature>
<dbReference type="HOGENOM" id="CLU_826278_0_0_1"/>
<dbReference type="GeneID" id="101242476"/>
<reference evidence="4" key="1">
    <citation type="journal article" date="2002" name="Science">
        <title>The draft genome of Ciona intestinalis: insights into chordate and vertebrate origins.</title>
        <authorList>
            <person name="Dehal P."/>
            <person name="Satou Y."/>
            <person name="Campbell R.K."/>
            <person name="Chapman J."/>
            <person name="Degnan B."/>
            <person name="De Tomaso A."/>
            <person name="Davidson B."/>
            <person name="Di Gregorio A."/>
            <person name="Gelpke M."/>
            <person name="Goodstein D.M."/>
            <person name="Harafuji N."/>
            <person name="Hastings K.E."/>
            <person name="Ho I."/>
            <person name="Hotta K."/>
            <person name="Huang W."/>
            <person name="Kawashima T."/>
            <person name="Lemaire P."/>
            <person name="Martinez D."/>
            <person name="Meinertzhagen I.A."/>
            <person name="Necula S."/>
            <person name="Nonaka M."/>
            <person name="Putnam N."/>
            <person name="Rash S."/>
            <person name="Saiga H."/>
            <person name="Satake M."/>
            <person name="Terry A."/>
            <person name="Yamada L."/>
            <person name="Wang H.G."/>
            <person name="Awazu S."/>
            <person name="Azumi K."/>
            <person name="Boore J."/>
            <person name="Branno M."/>
            <person name="Chin-Bow S."/>
            <person name="DeSantis R."/>
            <person name="Doyle S."/>
            <person name="Francino P."/>
            <person name="Keys D.N."/>
            <person name="Haga S."/>
            <person name="Hayashi H."/>
            <person name="Hino K."/>
            <person name="Imai K.S."/>
            <person name="Inaba K."/>
            <person name="Kano S."/>
            <person name="Kobayashi K."/>
            <person name="Kobayashi M."/>
            <person name="Lee B.I."/>
            <person name="Makabe K.W."/>
            <person name="Manohar C."/>
            <person name="Matassi G."/>
            <person name="Medina M."/>
            <person name="Mochizuki Y."/>
            <person name="Mount S."/>
            <person name="Morishita T."/>
            <person name="Miura S."/>
            <person name="Nakayama A."/>
            <person name="Nishizaka S."/>
            <person name="Nomoto H."/>
            <person name="Ohta F."/>
            <person name="Oishi K."/>
            <person name="Rigoutsos I."/>
            <person name="Sano M."/>
            <person name="Sasaki A."/>
            <person name="Sasakura Y."/>
            <person name="Shoguchi E."/>
            <person name="Shin-i T."/>
            <person name="Spagnuolo A."/>
            <person name="Stainier D."/>
            <person name="Suzuki M.M."/>
            <person name="Tassy O."/>
            <person name="Takatori N."/>
            <person name="Tokuoka M."/>
            <person name="Yagi K."/>
            <person name="Yoshizaki F."/>
            <person name="Wada S."/>
            <person name="Zhang C."/>
            <person name="Hyatt P.D."/>
            <person name="Larimer F."/>
            <person name="Detter C."/>
            <person name="Doggett N."/>
            <person name="Glavina T."/>
            <person name="Hawkins T."/>
            <person name="Richardson P."/>
            <person name="Lucas S."/>
            <person name="Kohara Y."/>
            <person name="Levine M."/>
            <person name="Satoh N."/>
            <person name="Rokhsar D.S."/>
        </authorList>
    </citation>
    <scope>NUCLEOTIDE SEQUENCE [LARGE SCALE GENOMIC DNA]</scope>
</reference>
<accession>A0A1W2WNN3</accession>
<reference evidence="3" key="3">
    <citation type="submission" date="2025-08" db="UniProtKB">
        <authorList>
            <consortium name="Ensembl"/>
        </authorList>
    </citation>
    <scope>IDENTIFICATION</scope>
</reference>
<dbReference type="FunFam" id="3.40.33.10:FF:000058">
    <property type="entry name" value="peptidase inhibitor 16 isoform X1"/>
    <property type="match status" value="1"/>
</dbReference>
<dbReference type="Proteomes" id="UP000008144">
    <property type="component" value="Chromosome 4"/>
</dbReference>
<evidence type="ECO:0000313" key="4">
    <source>
        <dbReference type="Proteomes" id="UP000008144"/>
    </source>
</evidence>
<dbReference type="STRING" id="7719.ENSCINP00000024979"/>
<dbReference type="KEGG" id="cin:101242476"/>
<dbReference type="InterPro" id="IPR018244">
    <property type="entry name" value="Allrgn_V5/Tpx1_CS"/>
</dbReference>
<dbReference type="InterPro" id="IPR035940">
    <property type="entry name" value="CAP_sf"/>
</dbReference>
<evidence type="ECO:0000313" key="3">
    <source>
        <dbReference type="Ensembl" id="ENSCINP00000024979.2"/>
    </source>
</evidence>
<accession>F6UBE7</accession>
<feature type="domain" description="SCP" evidence="2">
    <location>
        <begin position="32"/>
        <end position="185"/>
    </location>
</feature>
<sequence length="336" mass="37361">MSLLCCVICSVTIVVVWLPSLSLSTGYSFMDEDIAQLVLLHNKYRSQITPPAVEMRMMTWNSDLSKLAQAKAEECVYSHGVRVHHPKLGELGENIYVTDGSYPRTRYFQRAVFKWNAEVHFYNLATNICETGEKCGHYTQLAWSSTYMVGCGLKFCSGPVSTPNGDLINATLIFCEYYPSGNKQAGFLFNTKPAPPYTTGAPCSSCPEDVPICESNLCCTPNEHILFNKYKELLKAVSSVSPEPTNNTTTHTHLITSTFKDNTKGPEKTGITFKDNMQVTEIKQEKTKFVKVTTTMQSTTSGCSTVLTLGNTVWCTTLAFGLLVEYLKIVNLFMLC</sequence>
<dbReference type="EMBL" id="EAAA01001866">
    <property type="status" value="NOT_ANNOTATED_CDS"/>
    <property type="molecule type" value="Genomic_DNA"/>
</dbReference>
<gene>
    <name evidence="3" type="primary">LOC101242476</name>
</gene>
<dbReference type="InterPro" id="IPR001283">
    <property type="entry name" value="CRISP-related"/>
</dbReference>
<dbReference type="PANTHER" id="PTHR10334">
    <property type="entry name" value="CYSTEINE-RICH SECRETORY PROTEIN-RELATED"/>
    <property type="match status" value="1"/>
</dbReference>
<dbReference type="GeneTree" id="ENSGT00940000165467"/>
<dbReference type="InterPro" id="IPR014044">
    <property type="entry name" value="CAP_dom"/>
</dbReference>
<dbReference type="Gene3D" id="3.40.33.10">
    <property type="entry name" value="CAP"/>
    <property type="match status" value="1"/>
</dbReference>
<dbReference type="SMART" id="SM00198">
    <property type="entry name" value="SCP"/>
    <property type="match status" value="1"/>
</dbReference>
<evidence type="ECO:0000256" key="1">
    <source>
        <dbReference type="SAM" id="SignalP"/>
    </source>
</evidence>
<dbReference type="SUPFAM" id="SSF55797">
    <property type="entry name" value="PR-1-like"/>
    <property type="match status" value="1"/>
</dbReference>
<dbReference type="AlphaFoldDB" id="F6UBE7"/>
<dbReference type="OrthoDB" id="337038at2759"/>
<organism evidence="3 4">
    <name type="scientific">Ciona intestinalis</name>
    <name type="common">Transparent sea squirt</name>
    <name type="synonym">Ascidia intestinalis</name>
    <dbReference type="NCBI Taxonomy" id="7719"/>
    <lineage>
        <taxon>Eukaryota</taxon>
        <taxon>Metazoa</taxon>
        <taxon>Chordata</taxon>
        <taxon>Tunicata</taxon>
        <taxon>Ascidiacea</taxon>
        <taxon>Phlebobranchia</taxon>
        <taxon>Cionidae</taxon>
        <taxon>Ciona</taxon>
    </lineage>
</organism>
<reference evidence="3" key="2">
    <citation type="journal article" date="2008" name="Genome Biol.">
        <title>Improved genome assembly and evidence-based global gene model set for the chordate Ciona intestinalis: new insight into intron and operon populations.</title>
        <authorList>
            <person name="Satou Y."/>
            <person name="Mineta K."/>
            <person name="Ogasawara M."/>
            <person name="Sasakura Y."/>
            <person name="Shoguchi E."/>
            <person name="Ueno K."/>
            <person name="Yamada L."/>
            <person name="Matsumoto J."/>
            <person name="Wasserscheid J."/>
            <person name="Dewar K."/>
            <person name="Wiley G.B."/>
            <person name="Macmil S.L."/>
            <person name="Roe B.A."/>
            <person name="Zeller R.W."/>
            <person name="Hastings K.E."/>
            <person name="Lemaire P."/>
            <person name="Lindquist E."/>
            <person name="Endo T."/>
            <person name="Hotta K."/>
            <person name="Inaba K."/>
        </authorList>
    </citation>
    <scope>NUCLEOTIDE SEQUENCE [LARGE SCALE GENOMIC DNA]</scope>
    <source>
        <strain evidence="3">wild type</strain>
    </source>
</reference>
<dbReference type="PRINTS" id="PR00837">
    <property type="entry name" value="V5TPXLIKE"/>
</dbReference>
<dbReference type="RefSeq" id="XP_004225947.1">
    <property type="nucleotide sequence ID" value="XM_004225899.4"/>
</dbReference>
<evidence type="ECO:0000259" key="2">
    <source>
        <dbReference type="SMART" id="SM00198"/>
    </source>
</evidence>
<dbReference type="PROSITE" id="PS01009">
    <property type="entry name" value="CRISP_1"/>
    <property type="match status" value="1"/>
</dbReference>
<name>F6UBE7_CIOIN</name>
<feature type="signal peptide" evidence="1">
    <location>
        <begin position="1"/>
        <end position="24"/>
    </location>
</feature>
<reference evidence="3" key="4">
    <citation type="submission" date="2025-09" db="UniProtKB">
        <authorList>
            <consortium name="Ensembl"/>
        </authorList>
    </citation>
    <scope>IDENTIFICATION</scope>
</reference>
<dbReference type="Pfam" id="PF00188">
    <property type="entry name" value="CAP"/>
    <property type="match status" value="1"/>
</dbReference>
<dbReference type="GO" id="GO:0005615">
    <property type="term" value="C:extracellular space"/>
    <property type="evidence" value="ECO:0000318"/>
    <property type="project" value="GO_Central"/>
</dbReference>